<evidence type="ECO:0000256" key="3">
    <source>
        <dbReference type="ARBA" id="ARBA00022605"/>
    </source>
</evidence>
<name>M2B277_9BACT</name>
<feature type="domain" description="Glutamine amidotransferase" evidence="12">
    <location>
        <begin position="4"/>
        <end position="190"/>
    </location>
</feature>
<dbReference type="PROSITE" id="PS51273">
    <property type="entry name" value="GATASE_TYPE_1"/>
    <property type="match status" value="1"/>
</dbReference>
<comment type="function">
    <text evidence="10">IGPS catalyzes the conversion of PRFAR and glutamine to IGP, AICAR and glutamate. The HisH subunit catalyzes the hydrolysis of glutamine to glutamate and ammonia as part of the synthesis of IGP and AICAR. The resulting ammonia molecule is channeled to the active site of HisF.</text>
</comment>
<dbReference type="GO" id="GO:0000105">
    <property type="term" value="P:L-histidine biosynthetic process"/>
    <property type="evidence" value="ECO:0007669"/>
    <property type="project" value="UniProtKB-UniRule"/>
</dbReference>
<feature type="active site" description="Nucleophile" evidence="10 11">
    <location>
        <position position="79"/>
    </location>
</feature>
<evidence type="ECO:0000256" key="10">
    <source>
        <dbReference type="HAMAP-Rule" id="MF_00278"/>
    </source>
</evidence>
<feature type="active site" evidence="10 11">
    <location>
        <position position="182"/>
    </location>
</feature>
<dbReference type="InterPro" id="IPR029062">
    <property type="entry name" value="Class_I_gatase-like"/>
</dbReference>
<dbReference type="HAMAP" id="MF_00278">
    <property type="entry name" value="HisH"/>
    <property type="match status" value="1"/>
</dbReference>
<keyword evidence="10" id="KW-0963">Cytoplasm</keyword>
<dbReference type="PIRSF" id="PIRSF000495">
    <property type="entry name" value="Amidotransf_hisH"/>
    <property type="match status" value="1"/>
</dbReference>
<comment type="pathway">
    <text evidence="1 10">Amino-acid biosynthesis; L-histidine biosynthesis; L-histidine from 5-phospho-alpha-D-ribose 1-diphosphate: step 5/9.</text>
</comment>
<dbReference type="GO" id="GO:0016829">
    <property type="term" value="F:lyase activity"/>
    <property type="evidence" value="ECO:0007669"/>
    <property type="project" value="UniProtKB-KW"/>
</dbReference>
<dbReference type="PANTHER" id="PTHR42701">
    <property type="entry name" value="IMIDAZOLE GLYCEROL PHOSPHATE SYNTHASE SUBUNIT HISH"/>
    <property type="match status" value="1"/>
</dbReference>
<keyword evidence="5 10" id="KW-0315">Glutamine amidotransferase</keyword>
<dbReference type="PATRIC" id="fig|1263867.3.peg.311"/>
<dbReference type="UniPathway" id="UPA00031">
    <property type="reaction ID" value="UER00010"/>
</dbReference>
<sequence length="205" mass="22019">MITIVDYQMGNLRSVQKAVERSGVEAEITSDAGQIAAAERLILPGVGAFGDAIGEIRRRDLEKPIKDFIASGKPFLGICLGLQMLFEQGFEGGTHEGLGVLGGDVVAFELPAEFKVPHMGWNAVDVKAAGADLGIQSGTHFYFVHSYFVRPTDPSVVALTCDYGGEFCAAVRRGNLMATQFHPEKSQGDGLRLMQRFATSPVEVA</sequence>
<dbReference type="CDD" id="cd01748">
    <property type="entry name" value="GATase1_IGP_Synthase"/>
    <property type="match status" value="1"/>
</dbReference>
<dbReference type="EMBL" id="ANMO01000014">
    <property type="protein sequence ID" value="EMB18992.1"/>
    <property type="molecule type" value="Genomic_DNA"/>
</dbReference>
<reference evidence="13" key="2">
    <citation type="journal article" date="2013" name="Mar. Genomics">
        <title>Expression of sulfatases in Rhodopirellula baltica and the diversity of sulfatases in the genus Rhodopirellula.</title>
        <authorList>
            <person name="Wegner C.E."/>
            <person name="Richter-Heitmann T."/>
            <person name="Klindworth A."/>
            <person name="Klockow C."/>
            <person name="Richter M."/>
            <person name="Achstetter T."/>
            <person name="Glockner F.O."/>
            <person name="Harder J."/>
        </authorList>
    </citation>
    <scope>NUCLEOTIDE SEQUENCE [LARGE SCALE GENOMIC DNA]</scope>
    <source>
        <strain evidence="13">6C</strain>
    </source>
</reference>
<comment type="subcellular location">
    <subcellularLocation>
        <location evidence="10">Cytoplasm</location>
    </subcellularLocation>
</comment>
<keyword evidence="6 10" id="KW-0368">Histidine biosynthesis</keyword>
<dbReference type="GO" id="GO:0005737">
    <property type="term" value="C:cytoplasm"/>
    <property type="evidence" value="ECO:0007669"/>
    <property type="project" value="UniProtKB-SubCell"/>
</dbReference>
<dbReference type="FunFam" id="3.40.50.880:FF:000148">
    <property type="entry name" value="Imidazole glycerol phosphate synthase subunit HisH"/>
    <property type="match status" value="1"/>
</dbReference>
<keyword evidence="14" id="KW-1185">Reference proteome</keyword>
<dbReference type="InterPro" id="IPR017926">
    <property type="entry name" value="GATASE"/>
</dbReference>
<evidence type="ECO:0000256" key="4">
    <source>
        <dbReference type="ARBA" id="ARBA00022801"/>
    </source>
</evidence>
<evidence type="ECO:0000313" key="14">
    <source>
        <dbReference type="Proteomes" id="UP000011529"/>
    </source>
</evidence>
<keyword evidence="13" id="KW-0808">Transferase</keyword>
<keyword evidence="7 10" id="KW-0456">Lyase</keyword>
<comment type="catalytic activity">
    <reaction evidence="9 10">
        <text>L-glutamine + H2O = L-glutamate + NH4(+)</text>
        <dbReference type="Rhea" id="RHEA:15889"/>
        <dbReference type="ChEBI" id="CHEBI:15377"/>
        <dbReference type="ChEBI" id="CHEBI:28938"/>
        <dbReference type="ChEBI" id="CHEBI:29985"/>
        <dbReference type="ChEBI" id="CHEBI:58359"/>
        <dbReference type="EC" id="3.5.1.2"/>
    </reaction>
</comment>
<dbReference type="GO" id="GO:0000107">
    <property type="term" value="F:imidazoleglycerol-phosphate synthase activity"/>
    <property type="evidence" value="ECO:0007669"/>
    <property type="project" value="UniProtKB-UniRule"/>
</dbReference>
<dbReference type="InterPro" id="IPR010139">
    <property type="entry name" value="Imidazole-glycPsynth_HisH"/>
</dbReference>
<organism evidence="13 14">
    <name type="scientific">Rhodopirellula europaea 6C</name>
    <dbReference type="NCBI Taxonomy" id="1263867"/>
    <lineage>
        <taxon>Bacteria</taxon>
        <taxon>Pseudomonadati</taxon>
        <taxon>Planctomycetota</taxon>
        <taxon>Planctomycetia</taxon>
        <taxon>Pirellulales</taxon>
        <taxon>Pirellulaceae</taxon>
        <taxon>Rhodopirellula</taxon>
    </lineage>
</organism>
<comment type="subunit">
    <text evidence="2 10">Heterodimer of HisH and HisF.</text>
</comment>
<dbReference type="Pfam" id="PF00117">
    <property type="entry name" value="GATase"/>
    <property type="match status" value="1"/>
</dbReference>
<dbReference type="GO" id="GO:0004359">
    <property type="term" value="F:glutaminase activity"/>
    <property type="evidence" value="ECO:0007669"/>
    <property type="project" value="UniProtKB-EC"/>
</dbReference>
<evidence type="ECO:0000256" key="7">
    <source>
        <dbReference type="ARBA" id="ARBA00023239"/>
    </source>
</evidence>
<reference evidence="13" key="1">
    <citation type="submission" date="2012-11" db="EMBL/GenBank/DDBJ databases">
        <title>Permanent draft genomes of Rhodopirellula europaea strain SH398 and 6C.</title>
        <authorList>
            <person name="Richter M."/>
            <person name="Richter-Heitmann T."/>
            <person name="Frank C."/>
            <person name="Harder J."/>
            <person name="Glockner F.O."/>
        </authorList>
    </citation>
    <scope>NUCLEOTIDE SEQUENCE</scope>
    <source>
        <strain evidence="13">6C</strain>
    </source>
</reference>
<evidence type="ECO:0000256" key="5">
    <source>
        <dbReference type="ARBA" id="ARBA00022962"/>
    </source>
</evidence>
<keyword evidence="13" id="KW-0328">Glycosyltransferase</keyword>
<evidence type="ECO:0000259" key="12">
    <source>
        <dbReference type="Pfam" id="PF00117"/>
    </source>
</evidence>
<feature type="active site" evidence="10 11">
    <location>
        <position position="184"/>
    </location>
</feature>
<keyword evidence="3 10" id="KW-0028">Amino-acid biosynthesis</keyword>
<evidence type="ECO:0000256" key="6">
    <source>
        <dbReference type="ARBA" id="ARBA00023102"/>
    </source>
</evidence>
<dbReference type="SUPFAM" id="SSF52317">
    <property type="entry name" value="Class I glutamine amidotransferase-like"/>
    <property type="match status" value="1"/>
</dbReference>
<keyword evidence="4 10" id="KW-0378">Hydrolase</keyword>
<proteinExistence type="inferred from homology"/>
<gene>
    <name evidence="10" type="primary">hisH</name>
    <name evidence="13" type="ORF">RE6C_00288</name>
</gene>
<dbReference type="EC" id="4.3.2.10" evidence="10"/>
<comment type="caution">
    <text evidence="13">The sequence shown here is derived from an EMBL/GenBank/DDBJ whole genome shotgun (WGS) entry which is preliminary data.</text>
</comment>
<evidence type="ECO:0000256" key="11">
    <source>
        <dbReference type="PIRSR" id="PIRSR000495-1"/>
    </source>
</evidence>
<dbReference type="RefSeq" id="WP_008653161.1">
    <property type="nucleotide sequence ID" value="NZ_ANMO01000014.1"/>
</dbReference>
<dbReference type="PANTHER" id="PTHR42701:SF1">
    <property type="entry name" value="IMIDAZOLE GLYCEROL PHOSPHATE SYNTHASE SUBUNIT HISH"/>
    <property type="match status" value="1"/>
</dbReference>
<protein>
    <recommendedName>
        <fullName evidence="10">Imidazole glycerol phosphate synthase subunit HisH</fullName>
        <ecNumber evidence="10">4.3.2.10</ecNumber>
    </recommendedName>
    <alternativeName>
        <fullName evidence="10">IGP synthase glutaminase subunit</fullName>
        <ecNumber evidence="10">3.5.1.2</ecNumber>
    </alternativeName>
    <alternativeName>
        <fullName evidence="10">IGP synthase subunit HisH</fullName>
    </alternativeName>
    <alternativeName>
        <fullName evidence="10">ImGP synthase subunit HisH</fullName>
        <shortName evidence="10">IGPS subunit HisH</shortName>
    </alternativeName>
</protein>
<evidence type="ECO:0000256" key="9">
    <source>
        <dbReference type="ARBA" id="ARBA00049534"/>
    </source>
</evidence>
<dbReference type="NCBIfam" id="TIGR01855">
    <property type="entry name" value="IMP_synth_hisH"/>
    <property type="match status" value="1"/>
</dbReference>
<evidence type="ECO:0000256" key="8">
    <source>
        <dbReference type="ARBA" id="ARBA00047838"/>
    </source>
</evidence>
<comment type="catalytic activity">
    <reaction evidence="8 10">
        <text>5-[(5-phospho-1-deoxy-D-ribulos-1-ylimino)methylamino]-1-(5-phospho-beta-D-ribosyl)imidazole-4-carboxamide + L-glutamine = D-erythro-1-(imidazol-4-yl)glycerol 3-phosphate + 5-amino-1-(5-phospho-beta-D-ribosyl)imidazole-4-carboxamide + L-glutamate + H(+)</text>
        <dbReference type="Rhea" id="RHEA:24793"/>
        <dbReference type="ChEBI" id="CHEBI:15378"/>
        <dbReference type="ChEBI" id="CHEBI:29985"/>
        <dbReference type="ChEBI" id="CHEBI:58278"/>
        <dbReference type="ChEBI" id="CHEBI:58359"/>
        <dbReference type="ChEBI" id="CHEBI:58475"/>
        <dbReference type="ChEBI" id="CHEBI:58525"/>
        <dbReference type="EC" id="4.3.2.10"/>
    </reaction>
</comment>
<dbReference type="Proteomes" id="UP000011529">
    <property type="component" value="Unassembled WGS sequence"/>
</dbReference>
<evidence type="ECO:0000256" key="1">
    <source>
        <dbReference type="ARBA" id="ARBA00005091"/>
    </source>
</evidence>
<accession>M2B277</accession>
<dbReference type="AlphaFoldDB" id="M2B277"/>
<evidence type="ECO:0000313" key="13">
    <source>
        <dbReference type="EMBL" id="EMB18992.1"/>
    </source>
</evidence>
<evidence type="ECO:0000256" key="2">
    <source>
        <dbReference type="ARBA" id="ARBA00011152"/>
    </source>
</evidence>
<dbReference type="EC" id="3.5.1.2" evidence="10"/>
<dbReference type="Gene3D" id="3.40.50.880">
    <property type="match status" value="1"/>
</dbReference>